<name>A0A834BNY2_9CHIR</name>
<keyword evidence="2" id="KW-0812">Transmembrane</keyword>
<proteinExistence type="predicted"/>
<evidence type="ECO:0000313" key="3">
    <source>
        <dbReference type="EMBL" id="KAF6131206.1"/>
    </source>
</evidence>
<protein>
    <submittedName>
        <fullName evidence="3">Uncharacterized protein</fullName>
    </submittedName>
</protein>
<comment type="caution">
    <text evidence="3">The sequence shown here is derived from an EMBL/GenBank/DDBJ whole genome shotgun (WGS) entry which is preliminary data.</text>
</comment>
<gene>
    <name evidence="3" type="ORF">HJG60_008076</name>
</gene>
<keyword evidence="2" id="KW-1133">Transmembrane helix</keyword>
<organism evidence="3 4">
    <name type="scientific">Phyllostomus discolor</name>
    <name type="common">pale spear-nosed bat</name>
    <dbReference type="NCBI Taxonomy" id="89673"/>
    <lineage>
        <taxon>Eukaryota</taxon>
        <taxon>Metazoa</taxon>
        <taxon>Chordata</taxon>
        <taxon>Craniata</taxon>
        <taxon>Vertebrata</taxon>
        <taxon>Euteleostomi</taxon>
        <taxon>Mammalia</taxon>
        <taxon>Eutheria</taxon>
        <taxon>Laurasiatheria</taxon>
        <taxon>Chiroptera</taxon>
        <taxon>Yangochiroptera</taxon>
        <taxon>Phyllostomidae</taxon>
        <taxon>Phyllostominae</taxon>
        <taxon>Phyllostomus</taxon>
    </lineage>
</organism>
<evidence type="ECO:0000256" key="2">
    <source>
        <dbReference type="SAM" id="Phobius"/>
    </source>
</evidence>
<accession>A0A834BNY2</accession>
<sequence length="121" mass="13591">MFSLPFILVFCFLSLMLLTTLVSCLFILIVLLGRRDSKPRRGEEEEEEARLTHYPSHPEPKVPKDVSSCYLRGGCYRKQRQGGGEIQVPPPDSAVLEILCISSRIWERSLRNGASAQGLKG</sequence>
<evidence type="ECO:0000313" key="4">
    <source>
        <dbReference type="Proteomes" id="UP000664940"/>
    </source>
</evidence>
<dbReference type="EMBL" id="JABVXQ010000001">
    <property type="protein sequence ID" value="KAF6131206.1"/>
    <property type="molecule type" value="Genomic_DNA"/>
</dbReference>
<evidence type="ECO:0000256" key="1">
    <source>
        <dbReference type="SAM" id="MobiDB-lite"/>
    </source>
</evidence>
<feature type="region of interest" description="Disordered" evidence="1">
    <location>
        <begin position="37"/>
        <end position="65"/>
    </location>
</feature>
<keyword evidence="2" id="KW-0472">Membrane</keyword>
<dbReference type="Proteomes" id="UP000664940">
    <property type="component" value="Unassembled WGS sequence"/>
</dbReference>
<reference evidence="3 4" key="1">
    <citation type="journal article" date="2020" name="Nature">
        <title>Six reference-quality genomes reveal evolution of bat adaptations.</title>
        <authorList>
            <person name="Jebb D."/>
            <person name="Huang Z."/>
            <person name="Pippel M."/>
            <person name="Hughes G.M."/>
            <person name="Lavrichenko K."/>
            <person name="Devanna P."/>
            <person name="Winkler S."/>
            <person name="Jermiin L.S."/>
            <person name="Skirmuntt E.C."/>
            <person name="Katzourakis A."/>
            <person name="Burkitt-Gray L."/>
            <person name="Ray D.A."/>
            <person name="Sullivan K.A.M."/>
            <person name="Roscito J.G."/>
            <person name="Kirilenko B.M."/>
            <person name="Davalos L.M."/>
            <person name="Corthals A.P."/>
            <person name="Power M.L."/>
            <person name="Jones G."/>
            <person name="Ransome R.D."/>
            <person name="Dechmann D.K.N."/>
            <person name="Locatelli A.G."/>
            <person name="Puechmaille S.J."/>
            <person name="Fedrigo O."/>
            <person name="Jarvis E.D."/>
            <person name="Hiller M."/>
            <person name="Vernes S.C."/>
            <person name="Myers E.W."/>
            <person name="Teeling E.C."/>
        </authorList>
    </citation>
    <scope>NUCLEOTIDE SEQUENCE [LARGE SCALE GENOMIC DNA]</scope>
    <source>
        <strain evidence="3">Bat1K_MPI-CBG_1</strain>
    </source>
</reference>
<feature type="transmembrane region" description="Helical" evidence="2">
    <location>
        <begin position="6"/>
        <end position="32"/>
    </location>
</feature>
<dbReference type="AlphaFoldDB" id="A0A834BNY2"/>